<feature type="compositionally biased region" description="Polar residues" evidence="6">
    <location>
        <begin position="143"/>
        <end position="153"/>
    </location>
</feature>
<accession>A0ABQ7PDJ7</accession>
<sequence>MDLATMNHNFDMTAASKNASVSTSAPATAASSLASTSPRESVSVISPMSIDAACNASRAPHAPAIKRRSPIACRRCRRMRSKCIHEKGKSPCKSCFEAGIPAEECVFPTRGQPDLDREYRHPRTRSDKSNKGVTGAAAKSRRSITGSLSTSPRRSTDDWDSLPPTADLIDGVRLLTQQYFQLGFIPKEQYTERLRKDMRSTSLFLLMSILSVSARLSPALKLRYGSGVKATEFFIDRASHIANEEVYQEPTLERCQAFFLLSIAQQNGGERHKSYINMGIAMRMAILMQLHCEETYRISNPTPELIMRAESARRTMWMLHSQDNLHSGPLSPVSLAASDITTLLPSDEEDFVNGREPRSRAAMDGTPPAIEHPKLIRDPGRSLFATLMQVHGWWGLVGRRAVRYGKSLHPWDPASEFAQTARKLREWEQDLPHEHVWSTFLLKGYKAERQELAYLCVTMMTRLSNIVLRRPYLIDIIKPDKGDVTKQAFFQSMSDEIFANVRYLYEQIDAQFTNRSPDEVVGAQISAFCVYSCGLFSTYLCKYPHICHDKALVRDGPKMLQRTIGILKECRQVWPFAGRWVDALEKFPLDTQCTIFSSHEGSMNDGKTSISLTARQLPPLFPNKLSCRQPGPKHPPLSFPEPNILPRPLGTQPELPPASSIESPPHQTANSISGAAMKQMQYLPSPPPQHPHSQSFSQYSKHHASLPPAIPASSAPFSVSFAQSQSHMMQPTRIGYAPSQHTPPPLQTGRRSADGLGMLIDAFDSSQPPSPRHAGRPFHLQLGPGTDGFEGELQYYIDGPPATWLNTTPCRGETS</sequence>
<keyword evidence="2" id="KW-0479">Metal-binding</keyword>
<evidence type="ECO:0000256" key="4">
    <source>
        <dbReference type="ARBA" id="ARBA00023163"/>
    </source>
</evidence>
<feature type="region of interest" description="Disordered" evidence="6">
    <location>
        <begin position="349"/>
        <end position="371"/>
    </location>
</feature>
<feature type="compositionally biased region" description="Polar residues" evidence="6">
    <location>
        <begin position="660"/>
        <end position="673"/>
    </location>
</feature>
<dbReference type="SMART" id="SM00906">
    <property type="entry name" value="Fungal_trans"/>
    <property type="match status" value="1"/>
</dbReference>
<protein>
    <recommendedName>
        <fullName evidence="7">Zn(2)-C6 fungal-type domain-containing protein</fullName>
    </recommendedName>
</protein>
<dbReference type="CDD" id="cd00067">
    <property type="entry name" value="GAL4"/>
    <property type="match status" value="1"/>
</dbReference>
<reference evidence="8 9" key="1">
    <citation type="journal article" date="2020" name="bioRxiv">
        <title>Whole genome comparisons of ergot fungi reveals the divergence and evolution of species within the genus Claviceps are the result of varying mechanisms driving genome evolution and host range expansion.</title>
        <authorList>
            <person name="Wyka S.A."/>
            <person name="Mondo S.J."/>
            <person name="Liu M."/>
            <person name="Dettman J."/>
            <person name="Nalam V."/>
            <person name="Broders K.D."/>
        </authorList>
    </citation>
    <scope>NUCLEOTIDE SEQUENCE [LARGE SCALE GENOMIC DNA]</scope>
    <source>
        <strain evidence="8 9">LM583</strain>
    </source>
</reference>
<feature type="compositionally biased region" description="Pro residues" evidence="6">
    <location>
        <begin position="632"/>
        <end position="645"/>
    </location>
</feature>
<proteinExistence type="predicted"/>
<feature type="region of interest" description="Disordered" evidence="6">
    <location>
        <begin position="766"/>
        <end position="785"/>
    </location>
</feature>
<evidence type="ECO:0000313" key="9">
    <source>
        <dbReference type="Proteomes" id="UP000742024"/>
    </source>
</evidence>
<dbReference type="Proteomes" id="UP000742024">
    <property type="component" value="Unassembled WGS sequence"/>
</dbReference>
<gene>
    <name evidence="8" type="ORF">E4U57_000197</name>
</gene>
<keyword evidence="3" id="KW-0805">Transcription regulation</keyword>
<dbReference type="Pfam" id="PF04082">
    <property type="entry name" value="Fungal_trans"/>
    <property type="match status" value="1"/>
</dbReference>
<evidence type="ECO:0000256" key="5">
    <source>
        <dbReference type="ARBA" id="ARBA00023242"/>
    </source>
</evidence>
<dbReference type="SUPFAM" id="SSF57701">
    <property type="entry name" value="Zn2/Cys6 DNA-binding domain"/>
    <property type="match status" value="1"/>
</dbReference>
<evidence type="ECO:0000256" key="1">
    <source>
        <dbReference type="ARBA" id="ARBA00004123"/>
    </source>
</evidence>
<evidence type="ECO:0000256" key="6">
    <source>
        <dbReference type="SAM" id="MobiDB-lite"/>
    </source>
</evidence>
<dbReference type="InterPro" id="IPR007219">
    <property type="entry name" value="XnlR_reg_dom"/>
</dbReference>
<dbReference type="InterPro" id="IPR001138">
    <property type="entry name" value="Zn2Cys6_DnaBD"/>
</dbReference>
<dbReference type="PANTHER" id="PTHR47338:SF5">
    <property type="entry name" value="ZN(II)2CYS6 TRANSCRIPTION FACTOR (EUROFUNG)"/>
    <property type="match status" value="1"/>
</dbReference>
<feature type="compositionally biased region" description="Low complexity" evidence="6">
    <location>
        <begin position="691"/>
        <end position="711"/>
    </location>
</feature>
<dbReference type="InterPro" id="IPR050815">
    <property type="entry name" value="TF_fung"/>
</dbReference>
<evidence type="ECO:0000256" key="2">
    <source>
        <dbReference type="ARBA" id="ARBA00022723"/>
    </source>
</evidence>
<evidence type="ECO:0000313" key="8">
    <source>
        <dbReference type="EMBL" id="KAG5960344.1"/>
    </source>
</evidence>
<name>A0ABQ7PDJ7_9HYPO</name>
<dbReference type="EMBL" id="SRPR01000101">
    <property type="protein sequence ID" value="KAG5960344.1"/>
    <property type="molecule type" value="Genomic_DNA"/>
</dbReference>
<organism evidence="8 9">
    <name type="scientific">Claviceps arundinis</name>
    <dbReference type="NCBI Taxonomy" id="1623583"/>
    <lineage>
        <taxon>Eukaryota</taxon>
        <taxon>Fungi</taxon>
        <taxon>Dikarya</taxon>
        <taxon>Ascomycota</taxon>
        <taxon>Pezizomycotina</taxon>
        <taxon>Sordariomycetes</taxon>
        <taxon>Hypocreomycetidae</taxon>
        <taxon>Hypocreales</taxon>
        <taxon>Clavicipitaceae</taxon>
        <taxon>Claviceps</taxon>
    </lineage>
</organism>
<dbReference type="PROSITE" id="PS50048">
    <property type="entry name" value="ZN2_CY6_FUNGAL_2"/>
    <property type="match status" value="1"/>
</dbReference>
<keyword evidence="9" id="KW-1185">Reference proteome</keyword>
<keyword evidence="4" id="KW-0804">Transcription</keyword>
<evidence type="ECO:0000259" key="7">
    <source>
        <dbReference type="PROSITE" id="PS50048"/>
    </source>
</evidence>
<dbReference type="PANTHER" id="PTHR47338">
    <property type="entry name" value="ZN(II)2CYS6 TRANSCRIPTION FACTOR (EUROFUNG)-RELATED"/>
    <property type="match status" value="1"/>
</dbReference>
<evidence type="ECO:0000256" key="3">
    <source>
        <dbReference type="ARBA" id="ARBA00023015"/>
    </source>
</evidence>
<feature type="compositionally biased region" description="Basic and acidic residues" evidence="6">
    <location>
        <begin position="113"/>
        <end position="130"/>
    </location>
</feature>
<dbReference type="CDD" id="cd12148">
    <property type="entry name" value="fungal_TF_MHR"/>
    <property type="match status" value="1"/>
</dbReference>
<keyword evidence="5" id="KW-0539">Nucleus</keyword>
<comment type="subcellular location">
    <subcellularLocation>
        <location evidence="1">Nucleus</location>
    </subcellularLocation>
</comment>
<dbReference type="InterPro" id="IPR036864">
    <property type="entry name" value="Zn2-C6_fun-type_DNA-bd_sf"/>
</dbReference>
<comment type="caution">
    <text evidence="8">The sequence shown here is derived from an EMBL/GenBank/DDBJ whole genome shotgun (WGS) entry which is preliminary data.</text>
</comment>
<feature type="compositionally biased region" description="Basic and acidic residues" evidence="6">
    <location>
        <begin position="352"/>
        <end position="361"/>
    </location>
</feature>
<feature type="domain" description="Zn(2)-C6 fungal-type" evidence="7">
    <location>
        <begin position="72"/>
        <end position="107"/>
    </location>
</feature>
<feature type="region of interest" description="Disordered" evidence="6">
    <location>
        <begin position="623"/>
        <end position="711"/>
    </location>
</feature>
<feature type="region of interest" description="Disordered" evidence="6">
    <location>
        <begin position="111"/>
        <end position="162"/>
    </location>
</feature>